<sequence length="72" mass="7674">RRVDAGLKPACVVACPTGAITFGDLNDPRSEIGKAVAKNAVQVIKPDMGTDPQTFYIGLEQSAVEVKKTKEE</sequence>
<dbReference type="SUPFAM" id="SSF54862">
    <property type="entry name" value="4Fe-4S ferredoxins"/>
    <property type="match status" value="1"/>
</dbReference>
<dbReference type="InterPro" id="IPR050954">
    <property type="entry name" value="ET_IronSulfur_Cluster-Binding"/>
</dbReference>
<organism evidence="5">
    <name type="scientific">marine sediment metagenome</name>
    <dbReference type="NCBI Taxonomy" id="412755"/>
    <lineage>
        <taxon>unclassified sequences</taxon>
        <taxon>metagenomes</taxon>
        <taxon>ecological metagenomes</taxon>
    </lineage>
</organism>
<evidence type="ECO:0000256" key="3">
    <source>
        <dbReference type="ARBA" id="ARBA00023004"/>
    </source>
</evidence>
<evidence type="ECO:0000313" key="5">
    <source>
        <dbReference type="EMBL" id="GAI79967.1"/>
    </source>
</evidence>
<keyword evidence="1" id="KW-0004">4Fe-4S</keyword>
<evidence type="ECO:0000256" key="2">
    <source>
        <dbReference type="ARBA" id="ARBA00022723"/>
    </source>
</evidence>
<dbReference type="Gene3D" id="3.30.70.20">
    <property type="match status" value="1"/>
</dbReference>
<keyword evidence="4" id="KW-0411">Iron-sulfur</keyword>
<reference evidence="5" key="1">
    <citation type="journal article" date="2014" name="Front. Microbiol.">
        <title>High frequency of phylogenetically diverse reductive dehalogenase-homologous genes in deep subseafloor sedimentary metagenomes.</title>
        <authorList>
            <person name="Kawai M."/>
            <person name="Futagami T."/>
            <person name="Toyoda A."/>
            <person name="Takaki Y."/>
            <person name="Nishi S."/>
            <person name="Hori S."/>
            <person name="Arai W."/>
            <person name="Tsubouchi T."/>
            <person name="Morono Y."/>
            <person name="Uchiyama I."/>
            <person name="Ito T."/>
            <person name="Fujiyama A."/>
            <person name="Inagaki F."/>
            <person name="Takami H."/>
        </authorList>
    </citation>
    <scope>NUCLEOTIDE SEQUENCE</scope>
    <source>
        <strain evidence="5">Expedition CK06-06</strain>
    </source>
</reference>
<evidence type="ECO:0000256" key="4">
    <source>
        <dbReference type="ARBA" id="ARBA00023014"/>
    </source>
</evidence>
<dbReference type="PANTHER" id="PTHR43177">
    <property type="entry name" value="PROTEIN NRFC"/>
    <property type="match status" value="1"/>
</dbReference>
<proteinExistence type="predicted"/>
<name>X1RGZ5_9ZZZZ</name>
<evidence type="ECO:0008006" key="6">
    <source>
        <dbReference type="Google" id="ProtNLM"/>
    </source>
</evidence>
<dbReference type="GO" id="GO:0051539">
    <property type="term" value="F:4 iron, 4 sulfur cluster binding"/>
    <property type="evidence" value="ECO:0007669"/>
    <property type="project" value="UniProtKB-KW"/>
</dbReference>
<comment type="caution">
    <text evidence="5">The sequence shown here is derived from an EMBL/GenBank/DDBJ whole genome shotgun (WGS) entry which is preliminary data.</text>
</comment>
<dbReference type="PANTHER" id="PTHR43177:SF3">
    <property type="entry name" value="PROTEIN NRFC HOMOLOG"/>
    <property type="match status" value="1"/>
</dbReference>
<gene>
    <name evidence="5" type="ORF">S12H4_14132</name>
</gene>
<dbReference type="GO" id="GO:0046872">
    <property type="term" value="F:metal ion binding"/>
    <property type="evidence" value="ECO:0007669"/>
    <property type="project" value="UniProtKB-KW"/>
</dbReference>
<evidence type="ECO:0000256" key="1">
    <source>
        <dbReference type="ARBA" id="ARBA00022485"/>
    </source>
</evidence>
<feature type="non-terminal residue" evidence="5">
    <location>
        <position position="1"/>
    </location>
</feature>
<accession>X1RGZ5</accession>
<keyword evidence="2" id="KW-0479">Metal-binding</keyword>
<dbReference type="AlphaFoldDB" id="X1RGZ5"/>
<dbReference type="EMBL" id="BARW01006730">
    <property type="protein sequence ID" value="GAI79967.1"/>
    <property type="molecule type" value="Genomic_DNA"/>
</dbReference>
<protein>
    <recommendedName>
        <fullName evidence="6">4Fe-4S ferredoxin-type domain-containing protein</fullName>
    </recommendedName>
</protein>
<keyword evidence="3" id="KW-0408">Iron</keyword>